<accession>A0A7S3FR84</accession>
<reference evidence="1" key="1">
    <citation type="submission" date="2021-01" db="EMBL/GenBank/DDBJ databases">
        <authorList>
            <person name="Corre E."/>
            <person name="Pelletier E."/>
            <person name="Niang G."/>
            <person name="Scheremetjew M."/>
            <person name="Finn R."/>
            <person name="Kale V."/>
            <person name="Holt S."/>
            <person name="Cochrane G."/>
            <person name="Meng A."/>
            <person name="Brown T."/>
            <person name="Cohen L."/>
        </authorList>
    </citation>
    <scope>NUCLEOTIDE SEQUENCE</scope>
    <source>
        <strain evidence="1">Ras09</strain>
    </source>
</reference>
<gene>
    <name evidence="1" type="ORF">SRAS04492_LOCUS187</name>
</gene>
<name>A0A7S3FR84_9SPIT</name>
<dbReference type="EMBL" id="HBIA01000360">
    <property type="protein sequence ID" value="CAE0228404.1"/>
    <property type="molecule type" value="Transcribed_RNA"/>
</dbReference>
<dbReference type="AlphaFoldDB" id="A0A7S3FR84"/>
<proteinExistence type="predicted"/>
<sequence length="102" mass="11374">MLIIVVLVKLGLSDFFRIAAVEFEDVLEGLDLISDFDLLQLPYELQSASEIVHVLLLLLFRLEFDEGVLGCLVKVRAQILLCHLHAPASLDMLQELLNAEAA</sequence>
<protein>
    <submittedName>
        <fullName evidence="1">Uncharacterized protein</fullName>
    </submittedName>
</protein>
<organism evidence="1">
    <name type="scientific">Strombidium rassoulzadegani</name>
    <dbReference type="NCBI Taxonomy" id="1082188"/>
    <lineage>
        <taxon>Eukaryota</taxon>
        <taxon>Sar</taxon>
        <taxon>Alveolata</taxon>
        <taxon>Ciliophora</taxon>
        <taxon>Intramacronucleata</taxon>
        <taxon>Spirotrichea</taxon>
        <taxon>Oligotrichia</taxon>
        <taxon>Strombidiidae</taxon>
        <taxon>Strombidium</taxon>
    </lineage>
</organism>
<evidence type="ECO:0000313" key="1">
    <source>
        <dbReference type="EMBL" id="CAE0228404.1"/>
    </source>
</evidence>